<feature type="region of interest" description="Disordered" evidence="1">
    <location>
        <begin position="1"/>
        <end position="44"/>
    </location>
</feature>
<dbReference type="InterPro" id="IPR024735">
    <property type="entry name" value="TcpC"/>
</dbReference>
<reference evidence="2" key="1">
    <citation type="journal article" date="2013" name="Genome Announc.">
        <title>First complete sequence of a giant linear plasmid from a micrococcus strain isolated from an extremely high-altitude lake.</title>
        <authorList>
            <person name="Dib J.R."/>
            <person name="Schuldes J."/>
            <person name="Thurmer A."/>
            <person name="Farias M.E."/>
            <person name="Daniel R."/>
            <person name="Meinhardt F."/>
        </authorList>
    </citation>
    <scope>NUCLEOTIDE SEQUENCE</scope>
    <source>
        <strain evidence="2">V7</strain>
        <plasmid evidence="2">pLMV7</plasmid>
    </source>
</reference>
<keyword evidence="2" id="KW-0614">Plasmid</keyword>
<sequence length="381" mass="39423">MKIWKKQGEDSPVEAGADRALPTTDGKGKKPRSGRQLTGPERTGVNSVATRAMVAGVYGLIGLGALGGVVGVAGALSPAETVAAPVEYVPTTSAEGAALTYVTAWLQATQTDQELVKETSGSGLPVAPFKPLRFSNVAVTDAQRSPDSDVVAVTVSALVESGGSDAAGEGDTAAPKSGPASSAAASPSAPGAQAEQTAQEAEQLTEEAKRDAEGPRLGEGSQFEVRYWQVAVHVGSGGQVQVVGYPTPVPAPPGTDKELVLDYSERLDPTTELGQTVNGFLQSYVAGQGDTSRYVASGSTVRGIEPAPYAQAHLRELRADQPVEDAAGQPVRLLVQAEAELPSSEGDRQAITIALTMQKREDRWEVTTVDPAPLITVKDIS</sequence>
<dbReference type="RefSeq" id="WP_023190104.1">
    <property type="nucleotide sequence ID" value="NC_022599.1"/>
</dbReference>
<feature type="compositionally biased region" description="Low complexity" evidence="1">
    <location>
        <begin position="173"/>
        <end position="202"/>
    </location>
</feature>
<name>U5NWJ4_9MICC</name>
<evidence type="ECO:0000313" key="2">
    <source>
        <dbReference type="EMBL" id="AGY35468.1"/>
    </source>
</evidence>
<dbReference type="AlphaFoldDB" id="U5NWJ4"/>
<evidence type="ECO:0000256" key="1">
    <source>
        <dbReference type="SAM" id="MobiDB-lite"/>
    </source>
</evidence>
<proteinExistence type="predicted"/>
<dbReference type="Pfam" id="PF12642">
    <property type="entry name" value="TpcC"/>
    <property type="match status" value="1"/>
</dbReference>
<gene>
    <name evidence="2" type="ORF">LMV7_p00470</name>
</gene>
<protein>
    <recommendedName>
        <fullName evidence="3">Conjugal transfer protein</fullName>
    </recommendedName>
</protein>
<accession>U5NWJ4</accession>
<dbReference type="EMBL" id="KF577591">
    <property type="protein sequence ID" value="AGY35468.1"/>
    <property type="molecule type" value="Genomic_DNA"/>
</dbReference>
<feature type="region of interest" description="Disordered" evidence="1">
    <location>
        <begin position="162"/>
        <end position="217"/>
    </location>
</feature>
<feature type="compositionally biased region" description="Basic and acidic residues" evidence="1">
    <location>
        <begin position="206"/>
        <end position="216"/>
    </location>
</feature>
<geneLocation type="plasmid" evidence="2">
    <name>pLMV7</name>
</geneLocation>
<evidence type="ECO:0008006" key="3">
    <source>
        <dbReference type="Google" id="ProtNLM"/>
    </source>
</evidence>
<organism evidence="2">
    <name type="scientific">Micrococcus sp. V7</name>
    <dbReference type="NCBI Taxonomy" id="404582"/>
    <lineage>
        <taxon>Bacteria</taxon>
        <taxon>Bacillati</taxon>
        <taxon>Actinomycetota</taxon>
        <taxon>Actinomycetes</taxon>
        <taxon>Micrococcales</taxon>
        <taxon>Micrococcaceae</taxon>
        <taxon>Micrococcus</taxon>
    </lineage>
</organism>